<dbReference type="Proteomes" id="UP000036356">
    <property type="component" value="Unassembled WGS sequence"/>
</dbReference>
<dbReference type="InterPro" id="IPR036890">
    <property type="entry name" value="HATPase_C_sf"/>
</dbReference>
<dbReference type="Gene3D" id="1.10.287.130">
    <property type="match status" value="1"/>
</dbReference>
<dbReference type="RefSeq" id="WP_047809341.1">
    <property type="nucleotide sequence ID" value="NZ_LDZY01000004.1"/>
</dbReference>
<organism evidence="14 15">
    <name type="scientific">Desulfosporosinus acididurans</name>
    <dbReference type="NCBI Taxonomy" id="476652"/>
    <lineage>
        <taxon>Bacteria</taxon>
        <taxon>Bacillati</taxon>
        <taxon>Bacillota</taxon>
        <taxon>Clostridia</taxon>
        <taxon>Eubacteriales</taxon>
        <taxon>Desulfitobacteriaceae</taxon>
        <taxon>Desulfosporosinus</taxon>
    </lineage>
</organism>
<dbReference type="STRING" id="476652.DEAC_c14870"/>
<evidence type="ECO:0000256" key="3">
    <source>
        <dbReference type="ARBA" id="ARBA00012438"/>
    </source>
</evidence>
<dbReference type="SMART" id="SM00388">
    <property type="entry name" value="HisKA"/>
    <property type="match status" value="1"/>
</dbReference>
<dbReference type="CDD" id="cd00082">
    <property type="entry name" value="HisKA"/>
    <property type="match status" value="1"/>
</dbReference>
<dbReference type="Gene3D" id="6.10.340.10">
    <property type="match status" value="1"/>
</dbReference>
<evidence type="ECO:0000256" key="4">
    <source>
        <dbReference type="ARBA" id="ARBA00022553"/>
    </source>
</evidence>
<comment type="catalytic activity">
    <reaction evidence="1">
        <text>ATP + protein L-histidine = ADP + protein N-phospho-L-histidine.</text>
        <dbReference type="EC" id="2.7.13.3"/>
    </reaction>
</comment>
<evidence type="ECO:0000259" key="12">
    <source>
        <dbReference type="PROSITE" id="PS50109"/>
    </source>
</evidence>
<accession>A0A0J1FTM0</accession>
<dbReference type="SUPFAM" id="SSF47384">
    <property type="entry name" value="Homodimeric domain of signal transducing histidine kinase"/>
    <property type="match status" value="1"/>
</dbReference>
<dbReference type="GO" id="GO:0005886">
    <property type="term" value="C:plasma membrane"/>
    <property type="evidence" value="ECO:0007669"/>
    <property type="project" value="TreeGrafter"/>
</dbReference>
<feature type="domain" description="HAMP" evidence="13">
    <location>
        <begin position="218"/>
        <end position="271"/>
    </location>
</feature>
<evidence type="ECO:0000256" key="5">
    <source>
        <dbReference type="ARBA" id="ARBA00022679"/>
    </source>
</evidence>
<protein>
    <recommendedName>
        <fullName evidence="3">histidine kinase</fullName>
        <ecNumber evidence="3">2.7.13.3</ecNumber>
    </recommendedName>
</protein>
<comment type="caution">
    <text evidence="14">The sequence shown here is derived from an EMBL/GenBank/DDBJ whole genome shotgun (WGS) entry which is preliminary data.</text>
</comment>
<dbReference type="SMART" id="SM00387">
    <property type="entry name" value="HATPase_c"/>
    <property type="match status" value="1"/>
</dbReference>
<keyword evidence="10 11" id="KW-0472">Membrane</keyword>
<dbReference type="CDD" id="cd00075">
    <property type="entry name" value="HATPase"/>
    <property type="match status" value="1"/>
</dbReference>
<dbReference type="InterPro" id="IPR003594">
    <property type="entry name" value="HATPase_dom"/>
</dbReference>
<evidence type="ECO:0000256" key="2">
    <source>
        <dbReference type="ARBA" id="ARBA00004370"/>
    </source>
</evidence>
<proteinExistence type="predicted"/>
<dbReference type="EMBL" id="LDZY01000004">
    <property type="protein sequence ID" value="KLU66819.1"/>
    <property type="molecule type" value="Genomic_DNA"/>
</dbReference>
<evidence type="ECO:0000256" key="6">
    <source>
        <dbReference type="ARBA" id="ARBA00022692"/>
    </source>
</evidence>
<dbReference type="InterPro" id="IPR005467">
    <property type="entry name" value="His_kinase_dom"/>
</dbReference>
<keyword evidence="7 14" id="KW-0418">Kinase</keyword>
<evidence type="ECO:0000256" key="7">
    <source>
        <dbReference type="ARBA" id="ARBA00022777"/>
    </source>
</evidence>
<sequence>MRLWQNSLPLRLAVITGSVFITVLFAALFASYMTTDYLLKSSLDSSLTSLAQSIASNWSEKGWTQELSTSKEAQQQLYIQVIDNQDKIVYSSTQGVLPVDDDLLQLALKGRESFTDSLGSFSNSAYEPSHGRHGSHGHREHLNAPSLPIWMRPFWPEEGGMRILYWPLPNGKDGNYVLQVASPVTNNADMLYNLRKILLMISFGAVMVVAVISAYLVWSTFKPLRKIIVVAKKIDANTLTSRIDVPIRDATLNHLVDVLNAMLKRLEAAFTTQTRFVNDAAHDLRTPLSALRSELEITLRQKRSEKEYVQALKGCLTEVDYMSSLTDNLLALARFDSGLHMQFEESVALGPILQRVNSELGDFAEKTQVSIIISLEKDIRVDCNPLAIERLLKNLLHNSIRYTPAGGLIELILRDKVSLGGDEGVELVIKDTGIGIHPQDLPHIFDRFYRSDGARRRDGGGSGLGLSICQSIVKNHEGTIEIQSERGKGTCVTIWLPRSSYLL</sequence>
<dbReference type="InterPro" id="IPR003661">
    <property type="entry name" value="HisK_dim/P_dom"/>
</dbReference>
<feature type="transmembrane region" description="Helical" evidence="11">
    <location>
        <begin position="197"/>
        <end position="218"/>
    </location>
</feature>
<dbReference type="SMART" id="SM00304">
    <property type="entry name" value="HAMP"/>
    <property type="match status" value="1"/>
</dbReference>
<evidence type="ECO:0000256" key="10">
    <source>
        <dbReference type="ARBA" id="ARBA00023136"/>
    </source>
</evidence>
<feature type="domain" description="Histidine kinase" evidence="12">
    <location>
        <begin position="279"/>
        <end position="500"/>
    </location>
</feature>
<dbReference type="PANTHER" id="PTHR45436:SF5">
    <property type="entry name" value="SENSOR HISTIDINE KINASE TRCS"/>
    <property type="match status" value="1"/>
</dbReference>
<keyword evidence="8 11" id="KW-1133">Transmembrane helix</keyword>
<dbReference type="PATRIC" id="fig|476652.3.peg.1528"/>
<evidence type="ECO:0000256" key="11">
    <source>
        <dbReference type="SAM" id="Phobius"/>
    </source>
</evidence>
<evidence type="ECO:0000259" key="13">
    <source>
        <dbReference type="PROSITE" id="PS50885"/>
    </source>
</evidence>
<reference evidence="14 15" key="1">
    <citation type="submission" date="2015-06" db="EMBL/GenBank/DDBJ databases">
        <title>Draft genome of the moderately acidophilic sulfate reducer Candidatus Desulfosporosinus acididurans strain M1.</title>
        <authorList>
            <person name="Poehlein A."/>
            <person name="Petzsch P."/>
            <person name="Johnson B.D."/>
            <person name="Schloemann M."/>
            <person name="Daniel R."/>
            <person name="Muehling M."/>
        </authorList>
    </citation>
    <scope>NUCLEOTIDE SEQUENCE [LARGE SCALE GENOMIC DNA]</scope>
    <source>
        <strain evidence="14 15">M1</strain>
    </source>
</reference>
<dbReference type="AlphaFoldDB" id="A0A0J1FTM0"/>
<keyword evidence="5 14" id="KW-0808">Transferase</keyword>
<keyword evidence="9" id="KW-0902">Two-component regulatory system</keyword>
<dbReference type="PROSITE" id="PS50109">
    <property type="entry name" value="HIS_KIN"/>
    <property type="match status" value="1"/>
</dbReference>
<evidence type="ECO:0000313" key="15">
    <source>
        <dbReference type="Proteomes" id="UP000036356"/>
    </source>
</evidence>
<dbReference type="SUPFAM" id="SSF55874">
    <property type="entry name" value="ATPase domain of HSP90 chaperone/DNA topoisomerase II/histidine kinase"/>
    <property type="match status" value="1"/>
</dbReference>
<keyword evidence="4" id="KW-0597">Phosphoprotein</keyword>
<dbReference type="Gene3D" id="3.30.565.10">
    <property type="entry name" value="Histidine kinase-like ATPase, C-terminal domain"/>
    <property type="match status" value="1"/>
</dbReference>
<evidence type="ECO:0000256" key="1">
    <source>
        <dbReference type="ARBA" id="ARBA00000085"/>
    </source>
</evidence>
<keyword evidence="15" id="KW-1185">Reference proteome</keyword>
<dbReference type="PRINTS" id="PR00344">
    <property type="entry name" value="BCTRLSENSOR"/>
</dbReference>
<dbReference type="CDD" id="cd06225">
    <property type="entry name" value="HAMP"/>
    <property type="match status" value="1"/>
</dbReference>
<dbReference type="PROSITE" id="PS50885">
    <property type="entry name" value="HAMP"/>
    <property type="match status" value="1"/>
</dbReference>
<feature type="transmembrane region" description="Helical" evidence="11">
    <location>
        <begin position="12"/>
        <end position="33"/>
    </location>
</feature>
<evidence type="ECO:0000313" key="14">
    <source>
        <dbReference type="EMBL" id="KLU66819.1"/>
    </source>
</evidence>
<dbReference type="Pfam" id="PF02518">
    <property type="entry name" value="HATPase_c"/>
    <property type="match status" value="1"/>
</dbReference>
<keyword evidence="6 11" id="KW-0812">Transmembrane</keyword>
<name>A0A0J1FTM0_9FIRM</name>
<dbReference type="InterPro" id="IPR004358">
    <property type="entry name" value="Sig_transdc_His_kin-like_C"/>
</dbReference>
<dbReference type="PANTHER" id="PTHR45436">
    <property type="entry name" value="SENSOR HISTIDINE KINASE YKOH"/>
    <property type="match status" value="1"/>
</dbReference>
<dbReference type="EC" id="2.7.13.3" evidence="3"/>
<dbReference type="InterPro" id="IPR036097">
    <property type="entry name" value="HisK_dim/P_sf"/>
</dbReference>
<evidence type="ECO:0000256" key="9">
    <source>
        <dbReference type="ARBA" id="ARBA00023012"/>
    </source>
</evidence>
<dbReference type="FunFam" id="3.30.565.10:FF:000006">
    <property type="entry name" value="Sensor histidine kinase WalK"/>
    <property type="match status" value="1"/>
</dbReference>
<dbReference type="GO" id="GO:0000155">
    <property type="term" value="F:phosphorelay sensor kinase activity"/>
    <property type="evidence" value="ECO:0007669"/>
    <property type="project" value="InterPro"/>
</dbReference>
<comment type="subcellular location">
    <subcellularLocation>
        <location evidence="2">Membrane</location>
    </subcellularLocation>
</comment>
<dbReference type="InterPro" id="IPR003660">
    <property type="entry name" value="HAMP_dom"/>
</dbReference>
<evidence type="ECO:0000256" key="8">
    <source>
        <dbReference type="ARBA" id="ARBA00022989"/>
    </source>
</evidence>
<gene>
    <name evidence="14" type="primary">cusS</name>
    <name evidence="14" type="ORF">DEAC_c14870</name>
</gene>
<dbReference type="Pfam" id="PF00512">
    <property type="entry name" value="HisKA"/>
    <property type="match status" value="1"/>
</dbReference>
<dbReference type="InterPro" id="IPR050428">
    <property type="entry name" value="TCS_sensor_his_kinase"/>
</dbReference>